<evidence type="ECO:0000313" key="2">
    <source>
        <dbReference type="Proteomes" id="UP001204615"/>
    </source>
</evidence>
<name>A0ABT1FG72_9GAMM</name>
<protein>
    <submittedName>
        <fullName evidence="1">Uncharacterized protein</fullName>
    </submittedName>
</protein>
<gene>
    <name evidence="1" type="ORF">NC595_20040</name>
</gene>
<reference evidence="1 2" key="1">
    <citation type="submission" date="2022-06" db="EMBL/GenBank/DDBJ databases">
        <title>Dyella sp. Sa strain:Sa Genome sequencing.</title>
        <authorList>
            <person name="Park S."/>
        </authorList>
    </citation>
    <scope>NUCLEOTIDE SEQUENCE [LARGE SCALE GENOMIC DNA]</scope>
    <source>
        <strain evidence="1 2">Sa</strain>
    </source>
</reference>
<dbReference type="EMBL" id="JAMZEK010000006">
    <property type="protein sequence ID" value="MCP1376346.1"/>
    <property type="molecule type" value="Genomic_DNA"/>
</dbReference>
<sequence length="115" mass="12954">MTQAIDPAKLKEAAEHLDWVLRQYPDNDDVQALLQALSPLIEDALQGRVLAPVIRTDIPGTWNFGDGRYMAYRRPSVNGAYSRFITEMGGGFSEDMKDIVRRLDSARGDRTTRGR</sequence>
<keyword evidence="2" id="KW-1185">Reference proteome</keyword>
<dbReference type="Proteomes" id="UP001204615">
    <property type="component" value="Unassembled WGS sequence"/>
</dbReference>
<proteinExistence type="predicted"/>
<dbReference type="RefSeq" id="WP_253569154.1">
    <property type="nucleotide sequence ID" value="NZ_JAMZEK010000006.1"/>
</dbReference>
<organism evidence="1 2">
    <name type="scientific">Dyella lutea</name>
    <dbReference type="NCBI Taxonomy" id="2950441"/>
    <lineage>
        <taxon>Bacteria</taxon>
        <taxon>Pseudomonadati</taxon>
        <taxon>Pseudomonadota</taxon>
        <taxon>Gammaproteobacteria</taxon>
        <taxon>Lysobacterales</taxon>
        <taxon>Rhodanobacteraceae</taxon>
        <taxon>Dyella</taxon>
    </lineage>
</organism>
<evidence type="ECO:0000313" key="1">
    <source>
        <dbReference type="EMBL" id="MCP1376346.1"/>
    </source>
</evidence>
<accession>A0ABT1FG72</accession>
<comment type="caution">
    <text evidence="1">The sequence shown here is derived from an EMBL/GenBank/DDBJ whole genome shotgun (WGS) entry which is preliminary data.</text>
</comment>